<dbReference type="InParanoid" id="A0A078AMZ0"/>
<sequence length="600" mass="69426">MSFTSNQENFNSANQQRMSTNTDSSNGYEKCNMKQVFEKNQASDQNSALKKREQFAISLRKNKHQQVLQSKRRENMQSMFQRTQEVIKSGSSFQDFTSQDFIPINDEATLIQMIEFLNQAHSRFQENQLQRLKVVRSIRLGITNERTSDHIIYYFEKNRNHMGTFLDIIKDGDVDLEIKSEAMWSLCTLACENKLSNYIGTDLNILEHLKDLLHYHFIDNHQILGQIERQNLLTSQEASLLEQTLWTISNIILDSAKIRVHALDIRIDYSIGVIIHSYGQQFNDQIWRVVIWLLSGLSTGLAYMTSSHHDVFNQFLAVNLSRVYKMIMETYNKITNEKEKSNKIVQLKEDIAVIVDCVSRDCEDAQIEVIAKMEHVRSLMMSFITDKNPRYFVHCAKYVGDISAVDETQANFFINSGILEEFDVYMSFCSKTDKINIIWVLSNFAANSSRDAEKVAGSTIIHKLILLLNDKNYDIRKESIWTICNICQSIEDDHVIDLVINSGIVQSAIDLFIHDKDSGLILYLTMKALQFLFTKSHRAKNIFINFGGVSMLVDMQICDYIEVYKIASEIIEQHFNGEEIDHQEALKMFQEKESAVFKLD</sequence>
<feature type="region of interest" description="Disordered" evidence="4">
    <location>
        <begin position="1"/>
        <end position="27"/>
    </location>
</feature>
<accession>A0A078AMZ0</accession>
<name>A0A078AMZ0_STYLE</name>
<dbReference type="Proteomes" id="UP000039865">
    <property type="component" value="Unassembled WGS sequence"/>
</dbReference>
<keyword evidence="6" id="KW-1185">Reference proteome</keyword>
<comment type="similarity">
    <text evidence="1">Belongs to the importin alpha family.</text>
</comment>
<evidence type="ECO:0000256" key="1">
    <source>
        <dbReference type="ARBA" id="ARBA00010394"/>
    </source>
</evidence>
<dbReference type="InterPro" id="IPR011989">
    <property type="entry name" value="ARM-like"/>
</dbReference>
<keyword evidence="3" id="KW-0653">Protein transport</keyword>
<proteinExistence type="inferred from homology"/>
<evidence type="ECO:0000256" key="3">
    <source>
        <dbReference type="ARBA" id="ARBA00022927"/>
    </source>
</evidence>
<dbReference type="GO" id="GO:0015031">
    <property type="term" value="P:protein transport"/>
    <property type="evidence" value="ECO:0007669"/>
    <property type="project" value="UniProtKB-KW"/>
</dbReference>
<dbReference type="OrthoDB" id="29145at2759"/>
<evidence type="ECO:0000256" key="4">
    <source>
        <dbReference type="SAM" id="MobiDB-lite"/>
    </source>
</evidence>
<organism evidence="5 6">
    <name type="scientific">Stylonychia lemnae</name>
    <name type="common">Ciliate</name>
    <dbReference type="NCBI Taxonomy" id="5949"/>
    <lineage>
        <taxon>Eukaryota</taxon>
        <taxon>Sar</taxon>
        <taxon>Alveolata</taxon>
        <taxon>Ciliophora</taxon>
        <taxon>Intramacronucleata</taxon>
        <taxon>Spirotrichea</taxon>
        <taxon>Stichotrichia</taxon>
        <taxon>Sporadotrichida</taxon>
        <taxon>Oxytrichidae</taxon>
        <taxon>Stylonychinae</taxon>
        <taxon>Stylonychia</taxon>
    </lineage>
</organism>
<protein>
    <submittedName>
        <fullName evidence="5">Importin alpha isoform 4</fullName>
    </submittedName>
</protein>
<dbReference type="PANTHER" id="PTHR23316">
    <property type="entry name" value="IMPORTIN ALPHA"/>
    <property type="match status" value="1"/>
</dbReference>
<dbReference type="InterPro" id="IPR016024">
    <property type="entry name" value="ARM-type_fold"/>
</dbReference>
<keyword evidence="2" id="KW-0813">Transport</keyword>
<evidence type="ECO:0000313" key="5">
    <source>
        <dbReference type="EMBL" id="CDW83296.1"/>
    </source>
</evidence>
<gene>
    <name evidence="5" type="primary">Contig1966.g2132</name>
    <name evidence="5" type="ORF">STYLEM_12339</name>
</gene>
<evidence type="ECO:0000313" key="6">
    <source>
        <dbReference type="Proteomes" id="UP000039865"/>
    </source>
</evidence>
<evidence type="ECO:0000256" key="2">
    <source>
        <dbReference type="ARBA" id="ARBA00022448"/>
    </source>
</evidence>
<dbReference type="SUPFAM" id="SSF48371">
    <property type="entry name" value="ARM repeat"/>
    <property type="match status" value="1"/>
</dbReference>
<dbReference type="EMBL" id="CCKQ01011722">
    <property type="protein sequence ID" value="CDW83296.1"/>
    <property type="molecule type" value="Genomic_DNA"/>
</dbReference>
<dbReference type="AlphaFoldDB" id="A0A078AMZ0"/>
<dbReference type="Gene3D" id="1.25.10.10">
    <property type="entry name" value="Leucine-rich Repeat Variant"/>
    <property type="match status" value="1"/>
</dbReference>
<reference evidence="5 6" key="1">
    <citation type="submission" date="2014-06" db="EMBL/GenBank/DDBJ databases">
        <authorList>
            <person name="Swart Estienne"/>
        </authorList>
    </citation>
    <scope>NUCLEOTIDE SEQUENCE [LARGE SCALE GENOMIC DNA]</scope>
    <source>
        <strain evidence="5 6">130c</strain>
    </source>
</reference>